<evidence type="ECO:0000313" key="2">
    <source>
        <dbReference type="EMBL" id="BDP41077.1"/>
    </source>
</evidence>
<gene>
    <name evidence="2" type="ORF">DAETH_10460</name>
</gene>
<dbReference type="EMBL" id="AP026560">
    <property type="protein sequence ID" value="BDP41077.1"/>
    <property type="molecule type" value="Genomic_DNA"/>
</dbReference>
<feature type="domain" description="DUF6194" evidence="1">
    <location>
        <begin position="10"/>
        <end position="146"/>
    </location>
</feature>
<accession>A0ABM8ABE8</accession>
<name>A0ABM8ABE8_9DEIO</name>
<dbReference type="InterPro" id="IPR045676">
    <property type="entry name" value="DUF6194"/>
</dbReference>
<reference evidence="2" key="1">
    <citation type="submission" date="2022-07" db="EMBL/GenBank/DDBJ databases">
        <title>Complete Genome Sequence of the Radioresistant Bacterium Deinococcus aetherius ST0316, Isolated from the Air Dust collected in Lower Stratosphere above Japan.</title>
        <authorList>
            <person name="Satoh K."/>
            <person name="Hagiwara K."/>
            <person name="Katsumata K."/>
            <person name="Kubo A."/>
            <person name="Yokobori S."/>
            <person name="Yamagishi A."/>
            <person name="Oono Y."/>
            <person name="Narumi I."/>
        </authorList>
    </citation>
    <scope>NUCLEOTIDE SEQUENCE</scope>
    <source>
        <strain evidence="2">ST0316</strain>
    </source>
</reference>
<protein>
    <recommendedName>
        <fullName evidence="1">DUF6194 domain-containing protein</fullName>
    </recommendedName>
</protein>
<dbReference type="Pfam" id="PF19694">
    <property type="entry name" value="DUF6194"/>
    <property type="match status" value="1"/>
</dbReference>
<proteinExistence type="predicted"/>
<sequence>MDRPTNQEGMTPNDVLVELGRLFPESSVIHADGDSYFMAKADQKMPFATLVTSDQHDAASNLNREGVYRLNLGVKRDTYITLFGAVPKPHTAWDVIDTGHNYAALDTLMPHPIYAPMGWICVLNPGAATFERLRPLLQEAYEKAGRHQ</sequence>
<keyword evidence="3" id="KW-1185">Reference proteome</keyword>
<evidence type="ECO:0000259" key="1">
    <source>
        <dbReference type="Pfam" id="PF19694"/>
    </source>
</evidence>
<evidence type="ECO:0000313" key="3">
    <source>
        <dbReference type="Proteomes" id="UP001064971"/>
    </source>
</evidence>
<organism evidence="2 3">
    <name type="scientific">Deinococcus aetherius</name>
    <dbReference type="NCBI Taxonomy" id="200252"/>
    <lineage>
        <taxon>Bacteria</taxon>
        <taxon>Thermotogati</taxon>
        <taxon>Deinococcota</taxon>
        <taxon>Deinococci</taxon>
        <taxon>Deinococcales</taxon>
        <taxon>Deinococcaceae</taxon>
        <taxon>Deinococcus</taxon>
    </lineage>
</organism>
<dbReference type="Proteomes" id="UP001064971">
    <property type="component" value="Chromosome"/>
</dbReference>